<evidence type="ECO:0000313" key="2">
    <source>
        <dbReference type="EMBL" id="RKP44756.1"/>
    </source>
</evidence>
<dbReference type="EMBL" id="RBZU01000019">
    <property type="protein sequence ID" value="RKP44756.1"/>
    <property type="molecule type" value="Genomic_DNA"/>
</dbReference>
<evidence type="ECO:0000313" key="3">
    <source>
        <dbReference type="Proteomes" id="UP000270342"/>
    </source>
</evidence>
<dbReference type="Proteomes" id="UP000270342">
    <property type="component" value="Unassembled WGS sequence"/>
</dbReference>
<reference evidence="2 3" key="1">
    <citation type="submission" date="2018-10" db="EMBL/GenBank/DDBJ databases">
        <title>Robbsia sp. DHC34, isolated from soil.</title>
        <authorList>
            <person name="Gao Z.-H."/>
            <person name="Qiu L.-H."/>
        </authorList>
    </citation>
    <scope>NUCLEOTIDE SEQUENCE [LARGE SCALE GENOMIC DNA]</scope>
    <source>
        <strain evidence="2 3">DHC34</strain>
    </source>
</reference>
<feature type="compositionally biased region" description="Pro residues" evidence="1">
    <location>
        <begin position="52"/>
        <end position="62"/>
    </location>
</feature>
<evidence type="ECO:0000256" key="1">
    <source>
        <dbReference type="SAM" id="MobiDB-lite"/>
    </source>
</evidence>
<comment type="caution">
    <text evidence="2">The sequence shown here is derived from an EMBL/GenBank/DDBJ whole genome shotgun (WGS) entry which is preliminary data.</text>
</comment>
<organism evidence="2 3">
    <name type="scientific">Pararobbsia silviterrae</name>
    <dbReference type="NCBI Taxonomy" id="1792498"/>
    <lineage>
        <taxon>Bacteria</taxon>
        <taxon>Pseudomonadati</taxon>
        <taxon>Pseudomonadota</taxon>
        <taxon>Betaproteobacteria</taxon>
        <taxon>Burkholderiales</taxon>
        <taxon>Burkholderiaceae</taxon>
        <taxon>Pararobbsia</taxon>
    </lineage>
</organism>
<gene>
    <name evidence="2" type="ORF">D7S86_27445</name>
</gene>
<feature type="region of interest" description="Disordered" evidence="1">
    <location>
        <begin position="30"/>
        <end position="62"/>
    </location>
</feature>
<accession>A0A494X8P8</accession>
<sequence length="62" mass="6679">MNVIFEHDEENPVPADAADGMQDLMAELDEPSSTSWDIAVENPPHEGYDGPLPHPSLPKAPG</sequence>
<dbReference type="AlphaFoldDB" id="A0A494X8P8"/>
<proteinExistence type="predicted"/>
<dbReference type="RefSeq" id="WP_121091303.1">
    <property type="nucleotide sequence ID" value="NZ_RBZU01000019.1"/>
</dbReference>
<name>A0A494X8P8_9BURK</name>
<keyword evidence="3" id="KW-1185">Reference proteome</keyword>
<protein>
    <submittedName>
        <fullName evidence="2">Uncharacterized protein</fullName>
    </submittedName>
</protein>